<keyword evidence="4" id="KW-0539">Nucleus</keyword>
<dbReference type="PANTHER" id="PTHR21277">
    <property type="entry name" value="TRANSCRIPTIONAL ADAPTER 1"/>
    <property type="match status" value="1"/>
</dbReference>
<dbReference type="STRING" id="2025994.A0A2T3ACP2"/>
<organism evidence="5 6">
    <name type="scientific">Coniella lustricola</name>
    <dbReference type="NCBI Taxonomy" id="2025994"/>
    <lineage>
        <taxon>Eukaryota</taxon>
        <taxon>Fungi</taxon>
        <taxon>Dikarya</taxon>
        <taxon>Ascomycota</taxon>
        <taxon>Pezizomycotina</taxon>
        <taxon>Sordariomycetes</taxon>
        <taxon>Sordariomycetidae</taxon>
        <taxon>Diaporthales</taxon>
        <taxon>Schizoparmaceae</taxon>
        <taxon>Coniella</taxon>
    </lineage>
</organism>
<keyword evidence="3" id="KW-0804">Transcription</keyword>
<accession>A0A2T3ACP2</accession>
<evidence type="ECO:0000313" key="5">
    <source>
        <dbReference type="EMBL" id="PSR92016.1"/>
    </source>
</evidence>
<dbReference type="FunCoup" id="A0A2T3ACP2">
    <property type="interactions" value="943"/>
</dbReference>
<name>A0A2T3ACP2_9PEZI</name>
<reference evidence="5 6" key="1">
    <citation type="journal article" date="2018" name="Mycol. Prog.">
        <title>Coniella lustricola, a new species from submerged detritus.</title>
        <authorList>
            <person name="Raudabaugh D.B."/>
            <person name="Iturriaga T."/>
            <person name="Carver A."/>
            <person name="Mondo S."/>
            <person name="Pangilinan J."/>
            <person name="Lipzen A."/>
            <person name="He G."/>
            <person name="Amirebrahimi M."/>
            <person name="Grigoriev I.V."/>
            <person name="Miller A.N."/>
        </authorList>
    </citation>
    <scope>NUCLEOTIDE SEQUENCE [LARGE SCALE GENOMIC DNA]</scope>
    <source>
        <strain evidence="5 6">B22-T-1</strain>
    </source>
</reference>
<evidence type="ECO:0000313" key="6">
    <source>
        <dbReference type="Proteomes" id="UP000241462"/>
    </source>
</evidence>
<dbReference type="Pfam" id="PF12767">
    <property type="entry name" value="SAGA-Tad1"/>
    <property type="match status" value="1"/>
</dbReference>
<evidence type="ECO:0000256" key="4">
    <source>
        <dbReference type="ARBA" id="ARBA00023242"/>
    </source>
</evidence>
<dbReference type="AlphaFoldDB" id="A0A2T3ACP2"/>
<evidence type="ECO:0000256" key="3">
    <source>
        <dbReference type="ARBA" id="ARBA00023163"/>
    </source>
</evidence>
<dbReference type="OrthoDB" id="10264870at2759"/>
<gene>
    <name evidence="5" type="ORF">BD289DRAFT_365173</name>
</gene>
<dbReference type="PANTHER" id="PTHR21277:SF5">
    <property type="entry name" value="TRANSCRIPTIONAL ADAPTER 1"/>
    <property type="match status" value="1"/>
</dbReference>
<dbReference type="EMBL" id="KZ678412">
    <property type="protein sequence ID" value="PSR92016.1"/>
    <property type="molecule type" value="Genomic_DNA"/>
</dbReference>
<evidence type="ECO:0000256" key="1">
    <source>
        <dbReference type="ARBA" id="ARBA00004123"/>
    </source>
</evidence>
<dbReference type="Proteomes" id="UP000241462">
    <property type="component" value="Unassembled WGS sequence"/>
</dbReference>
<protein>
    <submittedName>
        <fullName evidence="5">Transcriptional regulator of RNA polII, SAGA, subunit-domain-containing protein</fullName>
    </submittedName>
</protein>
<keyword evidence="6" id="KW-1185">Reference proteome</keyword>
<dbReference type="InterPro" id="IPR024738">
    <property type="entry name" value="Hfi1/Tada1"/>
</dbReference>
<proteinExistence type="predicted"/>
<dbReference type="GO" id="GO:0000124">
    <property type="term" value="C:SAGA complex"/>
    <property type="evidence" value="ECO:0007669"/>
    <property type="project" value="UniProtKB-ARBA"/>
</dbReference>
<sequence length="456" mass="50023">MPDINPADLARPAVSLTTPTLASKTITVSTPSTALKPKTSQIIPARIDLEPLYTALKSAIGNEQWAIYKESLTQFFIGRLNQTEFSQRIDPIITSPNGDREHLHNQLLAALYANVTREMPDLGLAPWVSANDKPAVGAGNKPVSGDAAERRLKAEVMSLPSRDRRRIKDLQLNEVDPFASISDLFTEHHQRAKRLRLSEEAVPSNGLNMSMYREQDIRKRHLNPLAQESGEFPEAGYIDARLLPYCYEAGLESAASDSAQLISAATETFLKEVLTAVFSRTRSNGPGESGSAGFGTGLGWIQTHRYKKQLSKEEDSAQRNEITRDKCGLLPIESKHAGERGPLSMGDLSLALDIADCGLAQFPALIRGLENNYRDGELEHIHDYTYVDGYGKKPSGDGVDSDAMMIEADKGKQPQLPNGVSHEDEMEIDSDYYWAGADDSALDRLDAVLESTLAVA</sequence>
<dbReference type="InParanoid" id="A0A2T3ACP2"/>
<comment type="subcellular location">
    <subcellularLocation>
        <location evidence="1">Nucleus</location>
    </subcellularLocation>
</comment>
<dbReference type="GO" id="GO:0005634">
    <property type="term" value="C:nucleus"/>
    <property type="evidence" value="ECO:0007669"/>
    <property type="project" value="UniProtKB-SubCell"/>
</dbReference>
<dbReference type="GO" id="GO:0006357">
    <property type="term" value="P:regulation of transcription by RNA polymerase II"/>
    <property type="evidence" value="ECO:0007669"/>
    <property type="project" value="TreeGrafter"/>
</dbReference>
<keyword evidence="2" id="KW-0805">Transcription regulation</keyword>
<dbReference type="GO" id="GO:0003713">
    <property type="term" value="F:transcription coactivator activity"/>
    <property type="evidence" value="ECO:0007669"/>
    <property type="project" value="TreeGrafter"/>
</dbReference>
<evidence type="ECO:0000256" key="2">
    <source>
        <dbReference type="ARBA" id="ARBA00023015"/>
    </source>
</evidence>